<evidence type="ECO:0000313" key="5">
    <source>
        <dbReference type="EMBL" id="KAE8285775.1"/>
    </source>
</evidence>
<evidence type="ECO:0000259" key="3">
    <source>
        <dbReference type="Pfam" id="PF13359"/>
    </source>
</evidence>
<dbReference type="InterPro" id="IPR027806">
    <property type="entry name" value="HARBI1_dom"/>
</dbReference>
<keyword evidence="2" id="KW-0479">Metal-binding</keyword>
<organism evidence="5 6">
    <name type="scientific">Larimichthys crocea</name>
    <name type="common">Large yellow croaker</name>
    <name type="synonym">Pseudosciaena crocea</name>
    <dbReference type="NCBI Taxonomy" id="215358"/>
    <lineage>
        <taxon>Eukaryota</taxon>
        <taxon>Metazoa</taxon>
        <taxon>Chordata</taxon>
        <taxon>Craniata</taxon>
        <taxon>Vertebrata</taxon>
        <taxon>Euteleostomi</taxon>
        <taxon>Actinopterygii</taxon>
        <taxon>Neopterygii</taxon>
        <taxon>Teleostei</taxon>
        <taxon>Neoteleostei</taxon>
        <taxon>Acanthomorphata</taxon>
        <taxon>Eupercaria</taxon>
        <taxon>Sciaenidae</taxon>
        <taxon>Larimichthys</taxon>
    </lineage>
</organism>
<dbReference type="EMBL" id="REGW02000015">
    <property type="protein sequence ID" value="KAE8285775.1"/>
    <property type="molecule type" value="Genomic_DNA"/>
</dbReference>
<gene>
    <name evidence="5" type="ORF">D5F01_LYC15443</name>
</gene>
<evidence type="ECO:0000313" key="6">
    <source>
        <dbReference type="Proteomes" id="UP000424527"/>
    </source>
</evidence>
<dbReference type="Proteomes" id="UP000424527">
    <property type="component" value="Unassembled WGS sequence"/>
</dbReference>
<dbReference type="Gene3D" id="1.10.340.70">
    <property type="match status" value="1"/>
</dbReference>
<accession>A0A6G0I2T6</accession>
<dbReference type="Pfam" id="PF13359">
    <property type="entry name" value="DDE_Tnp_4"/>
    <property type="match status" value="1"/>
</dbReference>
<dbReference type="PANTHER" id="PTHR23080:SF142">
    <property type="entry name" value="SI:CH211-69L10.4"/>
    <property type="match status" value="1"/>
</dbReference>
<protein>
    <recommendedName>
        <fullName evidence="7">Integrase zinc-binding domain-containing protein</fullName>
    </recommendedName>
</protein>
<dbReference type="GO" id="GO:0046872">
    <property type="term" value="F:metal ion binding"/>
    <property type="evidence" value="ECO:0007669"/>
    <property type="project" value="UniProtKB-KW"/>
</dbReference>
<comment type="caution">
    <text evidence="5">The sequence shown here is derived from an EMBL/GenBank/DDBJ whole genome shotgun (WGS) entry which is preliminary data.</text>
</comment>
<keyword evidence="6" id="KW-1185">Reference proteome</keyword>
<dbReference type="Pfam" id="PF17921">
    <property type="entry name" value="Integrase_H2C2"/>
    <property type="match status" value="1"/>
</dbReference>
<reference evidence="5 6" key="1">
    <citation type="submission" date="2019-07" db="EMBL/GenBank/DDBJ databases">
        <title>Chromosome genome assembly for large yellow croaker.</title>
        <authorList>
            <person name="Xiao S."/>
        </authorList>
    </citation>
    <scope>NUCLEOTIDE SEQUENCE [LARGE SCALE GENOMIC DNA]</scope>
    <source>
        <strain evidence="5">JMULYC20181020</strain>
        <tissue evidence="5">Muscle</tissue>
    </source>
</reference>
<dbReference type="InterPro" id="IPR041588">
    <property type="entry name" value="Integrase_H2C2"/>
</dbReference>
<evidence type="ECO:0000256" key="2">
    <source>
        <dbReference type="ARBA" id="ARBA00022723"/>
    </source>
</evidence>
<comment type="cofactor">
    <cofactor evidence="1">
        <name>a divalent metal cation</name>
        <dbReference type="ChEBI" id="CHEBI:60240"/>
    </cofactor>
</comment>
<dbReference type="FunFam" id="1.10.340.70:FF:000003">
    <property type="entry name" value="Protein CBG25708"/>
    <property type="match status" value="1"/>
</dbReference>
<evidence type="ECO:0000256" key="1">
    <source>
        <dbReference type="ARBA" id="ARBA00001968"/>
    </source>
</evidence>
<feature type="domain" description="Integrase zinc-binding" evidence="4">
    <location>
        <begin position="72"/>
        <end position="126"/>
    </location>
</feature>
<dbReference type="PANTHER" id="PTHR23080">
    <property type="entry name" value="THAP DOMAIN PROTEIN"/>
    <property type="match status" value="1"/>
</dbReference>
<feature type="domain" description="DDE Tnp4" evidence="3">
    <location>
        <begin position="227"/>
        <end position="311"/>
    </location>
</feature>
<sequence length="339" mass="39118">MEATDALSEETLKQLKTATAADSVLQAVCEKHLDGWPARRHSLDKSLHSYWPLRHNISIQNDIIMVGDKIIIPQSFRKVILEKLHIAHQGVQRTKAKARKVLYWPGMTRDIEMTVEKCMQCQQFQPQQQKEPLVPELLWMKVEADIFQLKGLQEKVLADMFEISVSTVSCIVITWANYLYLFLGSLPIWMSKQQVQETMPIKFTQYCPECCDLCVKPLHRLHLRPRAERSRVLDLLEPEDGCMADKGFTTEKLLADQGATLIIPPFKMTAQLSKEDALKTQAIARLRILVERAIHRVKEYQIWQHTLPLTVRDSQPAVDQLLHDDKLPGTTRFKRLYPS</sequence>
<proteinExistence type="predicted"/>
<evidence type="ECO:0008006" key="7">
    <source>
        <dbReference type="Google" id="ProtNLM"/>
    </source>
</evidence>
<dbReference type="AlphaFoldDB" id="A0A6G0I2T6"/>
<evidence type="ECO:0000259" key="4">
    <source>
        <dbReference type="Pfam" id="PF17921"/>
    </source>
</evidence>
<name>A0A6G0I2T6_LARCR</name>